<dbReference type="InterPro" id="IPR050794">
    <property type="entry name" value="CPA2_transporter"/>
</dbReference>
<keyword evidence="5" id="KW-0472">Membrane</keyword>
<evidence type="ECO:0000313" key="6">
    <source>
        <dbReference type="EMBL" id="KAK8529171.1"/>
    </source>
</evidence>
<protein>
    <recommendedName>
        <fullName evidence="8">Cation/H+ exchanger domain-containing protein</fullName>
    </recommendedName>
</protein>
<evidence type="ECO:0000256" key="3">
    <source>
        <dbReference type="ARBA" id="ARBA00022958"/>
    </source>
</evidence>
<sequence length="268" mass="30405">MFCKMPMQYSLALAFVMISKGIVEIGYYSSMSDNMVISKPHYAFLIYMSTLIAIIVPRLVKWLYDPSRNSLALDVLHLVKLNGRATPLFVAHQKQELTTSDDSYSENVVIAFKQFERHNAEVVSLNIFTAVSPPNLMYEDIYDREALALAKRISQDESVSLTVIHLKAKNNICTIQGENDGALDDEMLSGIKGSVRYLEEQVSDGPETLEFFRSIVEDYQLFIVGRRYKCEDPQTSGLGHWCEFEEIGIIVELLSSPDFIGKYYVLVV</sequence>
<comment type="caution">
    <text evidence="6">The sequence shown here is derived from an EMBL/GenBank/DDBJ whole genome shotgun (WGS) entry which is preliminary data.</text>
</comment>
<organism evidence="6 7">
    <name type="scientific">Hibiscus sabdariffa</name>
    <name type="common">roselle</name>
    <dbReference type="NCBI Taxonomy" id="183260"/>
    <lineage>
        <taxon>Eukaryota</taxon>
        <taxon>Viridiplantae</taxon>
        <taxon>Streptophyta</taxon>
        <taxon>Embryophyta</taxon>
        <taxon>Tracheophyta</taxon>
        <taxon>Spermatophyta</taxon>
        <taxon>Magnoliopsida</taxon>
        <taxon>eudicotyledons</taxon>
        <taxon>Gunneridae</taxon>
        <taxon>Pentapetalae</taxon>
        <taxon>rosids</taxon>
        <taxon>malvids</taxon>
        <taxon>Malvales</taxon>
        <taxon>Malvaceae</taxon>
        <taxon>Malvoideae</taxon>
        <taxon>Hibiscus</taxon>
    </lineage>
</organism>
<evidence type="ECO:0000256" key="5">
    <source>
        <dbReference type="SAM" id="Phobius"/>
    </source>
</evidence>
<keyword evidence="1" id="KW-0813">Transport</keyword>
<keyword evidence="3" id="KW-0630">Potassium</keyword>
<keyword evidence="4" id="KW-0406">Ion transport</keyword>
<dbReference type="PANTHER" id="PTHR32468">
    <property type="entry name" value="CATION/H + ANTIPORTER"/>
    <property type="match status" value="1"/>
</dbReference>
<feature type="transmembrane region" description="Helical" evidence="5">
    <location>
        <begin position="12"/>
        <end position="30"/>
    </location>
</feature>
<evidence type="ECO:0008006" key="8">
    <source>
        <dbReference type="Google" id="ProtNLM"/>
    </source>
</evidence>
<keyword evidence="5" id="KW-1133">Transmembrane helix</keyword>
<dbReference type="EMBL" id="JBBPBM010000036">
    <property type="protein sequence ID" value="KAK8529171.1"/>
    <property type="molecule type" value="Genomic_DNA"/>
</dbReference>
<feature type="transmembrane region" description="Helical" evidence="5">
    <location>
        <begin position="42"/>
        <end position="60"/>
    </location>
</feature>
<evidence type="ECO:0000256" key="1">
    <source>
        <dbReference type="ARBA" id="ARBA00022448"/>
    </source>
</evidence>
<keyword evidence="5" id="KW-0812">Transmembrane</keyword>
<keyword evidence="2" id="KW-0633">Potassium transport</keyword>
<evidence type="ECO:0000256" key="2">
    <source>
        <dbReference type="ARBA" id="ARBA00022538"/>
    </source>
</evidence>
<dbReference type="PANTHER" id="PTHR32468:SF17">
    <property type="entry name" value="CATION_H(+) ANTIPORTER 4"/>
    <property type="match status" value="1"/>
</dbReference>
<dbReference type="Proteomes" id="UP001472677">
    <property type="component" value="Unassembled WGS sequence"/>
</dbReference>
<evidence type="ECO:0000256" key="4">
    <source>
        <dbReference type="ARBA" id="ARBA00023065"/>
    </source>
</evidence>
<name>A0ABR2D327_9ROSI</name>
<accession>A0ABR2D327</accession>
<proteinExistence type="predicted"/>
<evidence type="ECO:0000313" key="7">
    <source>
        <dbReference type="Proteomes" id="UP001472677"/>
    </source>
</evidence>
<gene>
    <name evidence="6" type="ORF">V6N12_059959</name>
</gene>
<keyword evidence="7" id="KW-1185">Reference proteome</keyword>
<reference evidence="6 7" key="1">
    <citation type="journal article" date="2024" name="G3 (Bethesda)">
        <title>Genome assembly of Hibiscus sabdariffa L. provides insights into metabolisms of medicinal natural products.</title>
        <authorList>
            <person name="Kim T."/>
        </authorList>
    </citation>
    <scope>NUCLEOTIDE SEQUENCE [LARGE SCALE GENOMIC DNA]</scope>
    <source>
        <strain evidence="6">TK-2024</strain>
        <tissue evidence="6">Old leaves</tissue>
    </source>
</reference>